<name>K5ULT7_PHACS</name>
<dbReference type="HOGENOM" id="CLU_1161496_0_0_1"/>
<protein>
    <submittedName>
        <fullName evidence="1">Uncharacterized protein</fullName>
    </submittedName>
</protein>
<dbReference type="AlphaFoldDB" id="K5ULT7"/>
<keyword evidence="2" id="KW-1185">Reference proteome</keyword>
<dbReference type="EMBL" id="JH930478">
    <property type="protein sequence ID" value="EKM50646.1"/>
    <property type="molecule type" value="Genomic_DNA"/>
</dbReference>
<organism evidence="1 2">
    <name type="scientific">Phanerochaete carnosa (strain HHB-10118-sp)</name>
    <name type="common">White-rot fungus</name>
    <name type="synonym">Peniophora carnosa</name>
    <dbReference type="NCBI Taxonomy" id="650164"/>
    <lineage>
        <taxon>Eukaryota</taxon>
        <taxon>Fungi</taxon>
        <taxon>Dikarya</taxon>
        <taxon>Basidiomycota</taxon>
        <taxon>Agaricomycotina</taxon>
        <taxon>Agaricomycetes</taxon>
        <taxon>Polyporales</taxon>
        <taxon>Phanerochaetaceae</taxon>
        <taxon>Phanerochaete</taxon>
    </lineage>
</organism>
<dbReference type="KEGG" id="pco:PHACADRAFT_264027"/>
<sequence>MLSEEADVDLAFRGYCVGGYLISVDAAEAFARRNDIDVLHLIDRFRNTKKEDYDWEGWWKVSESSTNASKRINNWLLDRHPDDFQSLPFPGVQTSFVHWDQAQREKWNARQKDVGNPPRLADGWYLFFKCRAMYTLDELVRVNSPFSVEETEKRKFREYLLNDLQVFGTEADDQGQAMPWASLLDYSGLCFLWFNTGGWRDGQVTYHVGLEGKKAFLEKLRTRLAKQRQQKLEASGNADQSSC</sequence>
<evidence type="ECO:0000313" key="2">
    <source>
        <dbReference type="Proteomes" id="UP000008370"/>
    </source>
</evidence>
<proteinExistence type="predicted"/>
<evidence type="ECO:0000313" key="1">
    <source>
        <dbReference type="EMBL" id="EKM50646.1"/>
    </source>
</evidence>
<dbReference type="RefSeq" id="XP_007400914.1">
    <property type="nucleotide sequence ID" value="XM_007400852.1"/>
</dbReference>
<accession>K5ULT7</accession>
<reference evidence="1 2" key="1">
    <citation type="journal article" date="2012" name="BMC Genomics">
        <title>Comparative genomics of the white-rot fungi, Phanerochaete carnosa and P. chrysosporium, to elucidate the genetic basis of the distinct wood types they colonize.</title>
        <authorList>
            <person name="Suzuki H."/>
            <person name="MacDonald J."/>
            <person name="Syed K."/>
            <person name="Salamov A."/>
            <person name="Hori C."/>
            <person name="Aerts A."/>
            <person name="Henrissat B."/>
            <person name="Wiebenga A."/>
            <person name="vanKuyk P.A."/>
            <person name="Barry K."/>
            <person name="Lindquist E."/>
            <person name="LaButti K."/>
            <person name="Lapidus A."/>
            <person name="Lucas S."/>
            <person name="Coutinho P."/>
            <person name="Gong Y."/>
            <person name="Samejima M."/>
            <person name="Mahadevan R."/>
            <person name="Abou-Zaid M."/>
            <person name="de Vries R.P."/>
            <person name="Igarashi K."/>
            <person name="Yadav J.S."/>
            <person name="Grigoriev I.V."/>
            <person name="Master E.R."/>
        </authorList>
    </citation>
    <scope>NUCLEOTIDE SEQUENCE [LARGE SCALE GENOMIC DNA]</scope>
    <source>
        <strain evidence="1 2">HHB-10118-sp</strain>
    </source>
</reference>
<dbReference type="GeneID" id="18918724"/>
<dbReference type="Proteomes" id="UP000008370">
    <property type="component" value="Unassembled WGS sequence"/>
</dbReference>
<gene>
    <name evidence="1" type="ORF">PHACADRAFT_264027</name>
</gene>
<dbReference type="InParanoid" id="K5ULT7"/>